<comment type="function">
    <text evidence="9">Component of the signal recognition particle (SRP) complex, a ribonucleoprotein complex that mediates the cotranslational targeting of secretory and membrane proteins to the endoplasmic reticulum (ER).</text>
</comment>
<feature type="compositionally biased region" description="Basic residues" evidence="10">
    <location>
        <begin position="613"/>
        <end position="624"/>
    </location>
</feature>
<feature type="compositionally biased region" description="Basic residues" evidence="10">
    <location>
        <begin position="528"/>
        <end position="546"/>
    </location>
</feature>
<organism evidence="12 13">
    <name type="scientific">Candida boidinii</name>
    <name type="common">Yeast</name>
    <dbReference type="NCBI Taxonomy" id="5477"/>
    <lineage>
        <taxon>Eukaryota</taxon>
        <taxon>Fungi</taxon>
        <taxon>Dikarya</taxon>
        <taxon>Ascomycota</taxon>
        <taxon>Saccharomycotina</taxon>
        <taxon>Pichiomycetes</taxon>
        <taxon>Pichiales</taxon>
        <taxon>Pichiaceae</taxon>
        <taxon>Ogataea</taxon>
        <taxon>Ogataea/Candida clade</taxon>
    </lineage>
</organism>
<dbReference type="PANTHER" id="PTHR14094:SF9">
    <property type="entry name" value="SIGNAL RECOGNITION PARTICLE SUBUNIT SRP72"/>
    <property type="match status" value="1"/>
</dbReference>
<name>A0A9W6SW00_CANBO</name>
<evidence type="ECO:0000313" key="12">
    <source>
        <dbReference type="EMBL" id="GME67218.1"/>
    </source>
</evidence>
<dbReference type="EMBL" id="BSXN01000122">
    <property type="protein sequence ID" value="GME67218.1"/>
    <property type="molecule type" value="Genomic_DNA"/>
</dbReference>
<evidence type="ECO:0000259" key="11">
    <source>
        <dbReference type="Pfam" id="PF08492"/>
    </source>
</evidence>
<dbReference type="GO" id="GO:0005783">
    <property type="term" value="C:endoplasmic reticulum"/>
    <property type="evidence" value="ECO:0007669"/>
    <property type="project" value="UniProtKB-SubCell"/>
</dbReference>
<dbReference type="AlphaFoldDB" id="A0A9W6SW00"/>
<keyword evidence="7 9" id="KW-0733">Signal recognition particle</keyword>
<keyword evidence="13" id="KW-1185">Reference proteome</keyword>
<evidence type="ECO:0000256" key="6">
    <source>
        <dbReference type="ARBA" id="ARBA00022824"/>
    </source>
</evidence>
<dbReference type="Pfam" id="PF17004">
    <property type="entry name" value="SRP_TPR_like"/>
    <property type="match status" value="1"/>
</dbReference>
<dbReference type="InterPro" id="IPR013699">
    <property type="entry name" value="Signal_recog_part_SRP72_RNA-bd"/>
</dbReference>
<comment type="subcellular location">
    <subcellularLocation>
        <location evidence="2 9">Cytoplasm</location>
    </subcellularLocation>
    <subcellularLocation>
        <location evidence="1">Endoplasmic reticulum</location>
    </subcellularLocation>
</comment>
<evidence type="ECO:0000256" key="3">
    <source>
        <dbReference type="ARBA" id="ARBA00007676"/>
    </source>
</evidence>
<dbReference type="Pfam" id="PF08492">
    <property type="entry name" value="SRP72"/>
    <property type="match status" value="1"/>
</dbReference>
<comment type="caution">
    <text evidence="12">The sequence shown here is derived from an EMBL/GenBank/DDBJ whole genome shotgun (WGS) entry which is preliminary data.</text>
</comment>
<keyword evidence="8 9" id="KW-0687">Ribonucleoprotein</keyword>
<comment type="similarity">
    <text evidence="3 9">Belongs to the SRP72 family.</text>
</comment>
<reference evidence="12" key="1">
    <citation type="submission" date="2023-04" db="EMBL/GenBank/DDBJ databases">
        <title>Candida boidinii NBRC 10035.</title>
        <authorList>
            <person name="Ichikawa N."/>
            <person name="Sato H."/>
            <person name="Tonouchi N."/>
        </authorList>
    </citation>
    <scope>NUCLEOTIDE SEQUENCE</scope>
    <source>
        <strain evidence="12">NBRC 10035</strain>
    </source>
</reference>
<evidence type="ECO:0000313" key="13">
    <source>
        <dbReference type="Proteomes" id="UP001165120"/>
    </source>
</evidence>
<dbReference type="GO" id="GO:0008312">
    <property type="term" value="F:7S RNA binding"/>
    <property type="evidence" value="ECO:0007669"/>
    <property type="project" value="InterPro"/>
</dbReference>
<feature type="region of interest" description="Disordered" evidence="10">
    <location>
        <begin position="520"/>
        <end position="624"/>
    </location>
</feature>
<evidence type="ECO:0000256" key="4">
    <source>
        <dbReference type="ARBA" id="ARBA00018350"/>
    </source>
</evidence>
<evidence type="ECO:0000256" key="1">
    <source>
        <dbReference type="ARBA" id="ARBA00004240"/>
    </source>
</evidence>
<dbReference type="PIRSF" id="PIRSF038922">
    <property type="entry name" value="SRP72"/>
    <property type="match status" value="1"/>
</dbReference>
<evidence type="ECO:0000256" key="8">
    <source>
        <dbReference type="ARBA" id="ARBA00023274"/>
    </source>
</evidence>
<evidence type="ECO:0000256" key="5">
    <source>
        <dbReference type="ARBA" id="ARBA00022490"/>
    </source>
</evidence>
<proteinExistence type="inferred from homology"/>
<evidence type="ECO:0000256" key="7">
    <source>
        <dbReference type="ARBA" id="ARBA00023135"/>
    </source>
</evidence>
<evidence type="ECO:0000256" key="9">
    <source>
        <dbReference type="PIRNR" id="PIRNR038922"/>
    </source>
</evidence>
<dbReference type="Gene3D" id="1.25.40.10">
    <property type="entry name" value="Tetratricopeptide repeat domain"/>
    <property type="match status" value="2"/>
</dbReference>
<dbReference type="PANTHER" id="PTHR14094">
    <property type="entry name" value="SIGNAL RECOGNITION PARTICLE 72"/>
    <property type="match status" value="1"/>
</dbReference>
<protein>
    <recommendedName>
        <fullName evidence="4 9">Signal recognition particle subunit SRP72</fullName>
    </recommendedName>
</protein>
<evidence type="ECO:0000256" key="2">
    <source>
        <dbReference type="ARBA" id="ARBA00004496"/>
    </source>
</evidence>
<feature type="compositionally biased region" description="Low complexity" evidence="10">
    <location>
        <begin position="597"/>
        <end position="612"/>
    </location>
</feature>
<dbReference type="InterPro" id="IPR026270">
    <property type="entry name" value="SRP72"/>
</dbReference>
<dbReference type="GO" id="GO:0005786">
    <property type="term" value="C:signal recognition particle, endoplasmic reticulum targeting"/>
    <property type="evidence" value="ECO:0007669"/>
    <property type="project" value="UniProtKB-UniRule"/>
</dbReference>
<gene>
    <name evidence="12" type="ORF">Cboi02_000064700</name>
</gene>
<keyword evidence="5 9" id="KW-0963">Cytoplasm</keyword>
<dbReference type="GO" id="GO:0006614">
    <property type="term" value="P:SRP-dependent cotranslational protein targeting to membrane"/>
    <property type="evidence" value="ECO:0007669"/>
    <property type="project" value="UniProtKB-UniRule"/>
</dbReference>
<sequence length="624" mass="69764">MSSLTDLLSQLQVHSNSDAHQEVYDCSIKILKKDSTNVSALKKSLIALINLDKYPTAYSLLQKYTSLLSFDDVLLESAYVYYKLENTEELEKLALNNKENRGLKHILAQHYYRIGKSIESLNLYQELLSQSTVEDVDLSVNERAVIFQANFFNQSSEILKPSSPANTNSYDQAFNTSFVQISEGNYDSALNSLQTAFSMCETATSDLSAQEQESELLPIKIQLAYVYEKLNQFEKSKEILDSIKSNNKSIDKVSQLILTNNLISLSKTASSENPNLLYRALGFPNSLSVLNERLTLPQLQILYRNESIIGYKSGKNVPKSIKTFSEKFGVSYLPLALISANKAGFAYENDFDINTRLLFRYSIKNPQDIPINLLAAQFSIQDGNLQNATLLLENCINSDSANLANFAVISILLALYESLDRKNSTIQILDKIYEELVMKDITGVEDAKCFMSIAFSFMSFAPEKSKLLFEKIYNYDSTNELVSVVLGKKSTEDLEDIADLTQGIDSEDLIKAGIAPLLSSGSASKSKFSSKSKITKKSRVRKNPKHPLKELKNEIDAERWLPLKDRSYYKPKKGKKNNKDTQGGTTSKATEESLNISNTPSSTPSSSSTSSSKNKKKNKKKGGR</sequence>
<feature type="domain" description="Signal recognition particle SRP72 subunit RNA-binding" evidence="11">
    <location>
        <begin position="527"/>
        <end position="571"/>
    </location>
</feature>
<feature type="compositionally biased region" description="Polar residues" evidence="10">
    <location>
        <begin position="580"/>
        <end position="596"/>
    </location>
</feature>
<dbReference type="SUPFAM" id="SSF48452">
    <property type="entry name" value="TPR-like"/>
    <property type="match status" value="1"/>
</dbReference>
<evidence type="ECO:0000256" key="10">
    <source>
        <dbReference type="SAM" id="MobiDB-lite"/>
    </source>
</evidence>
<dbReference type="InterPro" id="IPR011990">
    <property type="entry name" value="TPR-like_helical_dom_sf"/>
</dbReference>
<accession>A0A9W6SW00</accession>
<dbReference type="OrthoDB" id="5421607at2759"/>
<dbReference type="GO" id="GO:0043022">
    <property type="term" value="F:ribosome binding"/>
    <property type="evidence" value="ECO:0007669"/>
    <property type="project" value="TreeGrafter"/>
</dbReference>
<dbReference type="InterPro" id="IPR031545">
    <property type="entry name" value="SRP72_TPR-like"/>
</dbReference>
<dbReference type="Proteomes" id="UP001165120">
    <property type="component" value="Unassembled WGS sequence"/>
</dbReference>
<feature type="compositionally biased region" description="Basic and acidic residues" evidence="10">
    <location>
        <begin position="547"/>
        <end position="568"/>
    </location>
</feature>
<keyword evidence="6" id="KW-0256">Endoplasmic reticulum</keyword>